<organism evidence="2 3">
    <name type="scientific">Nocardioides panacis</name>
    <dbReference type="NCBI Taxonomy" id="2849501"/>
    <lineage>
        <taxon>Bacteria</taxon>
        <taxon>Bacillati</taxon>
        <taxon>Actinomycetota</taxon>
        <taxon>Actinomycetes</taxon>
        <taxon>Propionibacteriales</taxon>
        <taxon>Nocardioidaceae</taxon>
        <taxon>Nocardioides</taxon>
    </lineage>
</organism>
<gene>
    <name evidence="2" type="ORF">KRR39_19700</name>
</gene>
<dbReference type="EMBL" id="CP077062">
    <property type="protein sequence ID" value="QWZ07621.1"/>
    <property type="molecule type" value="Genomic_DNA"/>
</dbReference>
<evidence type="ECO:0000313" key="2">
    <source>
        <dbReference type="EMBL" id="QWZ07621.1"/>
    </source>
</evidence>
<dbReference type="InterPro" id="IPR007357">
    <property type="entry name" value="PhrB-like"/>
</dbReference>
<dbReference type="PANTHER" id="PTHR38657">
    <property type="entry name" value="SLR1343 PROTEIN"/>
    <property type="match status" value="1"/>
</dbReference>
<dbReference type="PANTHER" id="PTHR38657:SF1">
    <property type="entry name" value="SLR1343 PROTEIN"/>
    <property type="match status" value="1"/>
</dbReference>
<proteinExistence type="predicted"/>
<dbReference type="KEGG" id="nps:KRR39_19700"/>
<dbReference type="InterPro" id="IPR052551">
    <property type="entry name" value="UV-DNA_repair_photolyase"/>
</dbReference>
<sequence length="488" mass="55453">MTTARVIFPHQLFVEHLAADPGTLMVLVEPDLFFRQLPFHTHKLVLHRATMRAFAERLASAGFACAYVATSADTTSDAGLADVLTGHGVTALSVFDVVDDWLERDLRAVCRRAGVPLTVLETPGFLTSRAEIAETFGTARRPRMQHFYERQRRRLDVLMDGDRPAGGRWSFDTENRRRLPRDVTVPAMPQATRGEHVRDAIAWVGDAFPDNPGDPATYHWPTTHRQAETWLTRFLEDRFAGFGPYEDAIAADEPWLFHSALSPLLNVGLLDPRHVVERAVAHAEEHRVDLPSVEGFVRQVIGWREYMRASYVVHGRAMRTRNLLGLTRELGPGWWDGTTGLEPVDTVVRRVLRHGYAHHIERLMVLGNAMLLLRTDPDEVYEWFMTLFVDAYDWVMVPNVYAMSQFAAGELVTTKPYVSGSNYLRKMSDFGTGPWCEAWDALYWQFVADHRQGFESNPRSGFAVRTYDRMDDARKRELAATAAAWLGR</sequence>
<dbReference type="Proteomes" id="UP000683575">
    <property type="component" value="Chromosome"/>
</dbReference>
<dbReference type="InterPro" id="IPR005101">
    <property type="entry name" value="Cryptochr/Photolyase_FAD-bd"/>
</dbReference>
<keyword evidence="3" id="KW-1185">Reference proteome</keyword>
<dbReference type="Pfam" id="PF03441">
    <property type="entry name" value="FAD_binding_7"/>
    <property type="match status" value="1"/>
</dbReference>
<evidence type="ECO:0000313" key="3">
    <source>
        <dbReference type="Proteomes" id="UP000683575"/>
    </source>
</evidence>
<dbReference type="AlphaFoldDB" id="A0A975SXE4"/>
<name>A0A975SXE4_9ACTN</name>
<evidence type="ECO:0000259" key="1">
    <source>
        <dbReference type="Pfam" id="PF03441"/>
    </source>
</evidence>
<protein>
    <submittedName>
        <fullName evidence="2">Cryptochrome/photolyase family protein</fullName>
    </submittedName>
</protein>
<feature type="domain" description="Cryptochrome/DNA photolyase FAD-binding" evidence="1">
    <location>
        <begin position="333"/>
        <end position="423"/>
    </location>
</feature>
<dbReference type="RefSeq" id="WP_216939132.1">
    <property type="nucleotide sequence ID" value="NZ_CP077062.1"/>
</dbReference>
<dbReference type="Pfam" id="PF04244">
    <property type="entry name" value="DPRP"/>
    <property type="match status" value="1"/>
</dbReference>
<accession>A0A975SXE4</accession>
<reference evidence="2" key="1">
    <citation type="submission" date="2021-06" db="EMBL/GenBank/DDBJ databases">
        <title>Complete genome sequence of Nocardioides sp. G188.</title>
        <authorList>
            <person name="Im W.-T."/>
        </authorList>
    </citation>
    <scope>NUCLEOTIDE SEQUENCE</scope>
    <source>
        <strain evidence="2">G188</strain>
    </source>
</reference>